<evidence type="ECO:0000256" key="2">
    <source>
        <dbReference type="ARBA" id="ARBA00009840"/>
    </source>
</evidence>
<proteinExistence type="inferred from homology"/>
<dbReference type="AlphaFoldDB" id="A0A4S8F3I8"/>
<keyword evidence="6" id="KW-0812">Transmembrane</keyword>
<keyword evidence="6" id="KW-0472">Membrane</keyword>
<dbReference type="GO" id="GO:0006310">
    <property type="term" value="P:DNA recombination"/>
    <property type="evidence" value="ECO:0007669"/>
    <property type="project" value="UniProtKB-KW"/>
</dbReference>
<dbReference type="PANTHER" id="PTHR30563">
    <property type="entry name" value="DNA RECOMBINATION PROTEIN RMUC"/>
    <property type="match status" value="1"/>
</dbReference>
<comment type="similarity">
    <text evidence="2">Belongs to the RmuC family.</text>
</comment>
<keyword evidence="3 5" id="KW-0175">Coiled coil</keyword>
<dbReference type="RefSeq" id="WP_136573251.1">
    <property type="nucleotide sequence ID" value="NZ_STFG01000007.1"/>
</dbReference>
<comment type="caution">
    <text evidence="7">The sequence shown here is derived from an EMBL/GenBank/DDBJ whole genome shotgun (WGS) entry which is preliminary data.</text>
</comment>
<evidence type="ECO:0000256" key="1">
    <source>
        <dbReference type="ARBA" id="ARBA00003416"/>
    </source>
</evidence>
<evidence type="ECO:0000256" key="5">
    <source>
        <dbReference type="SAM" id="Coils"/>
    </source>
</evidence>
<keyword evidence="4" id="KW-0233">DNA recombination</keyword>
<evidence type="ECO:0000256" key="4">
    <source>
        <dbReference type="ARBA" id="ARBA00023172"/>
    </source>
</evidence>
<keyword evidence="8" id="KW-1185">Reference proteome</keyword>
<gene>
    <name evidence="7" type="primary">rmuC</name>
    <name evidence="7" type="ORF">E9531_08040</name>
</gene>
<organism evidence="7 8">
    <name type="scientific">Lampropedia puyangensis</name>
    <dbReference type="NCBI Taxonomy" id="1330072"/>
    <lineage>
        <taxon>Bacteria</taxon>
        <taxon>Pseudomonadati</taxon>
        <taxon>Pseudomonadota</taxon>
        <taxon>Betaproteobacteria</taxon>
        <taxon>Burkholderiales</taxon>
        <taxon>Comamonadaceae</taxon>
        <taxon>Lampropedia</taxon>
    </lineage>
</organism>
<feature type="transmembrane region" description="Helical" evidence="6">
    <location>
        <begin position="7"/>
        <end position="32"/>
    </location>
</feature>
<dbReference type="PANTHER" id="PTHR30563:SF0">
    <property type="entry name" value="DNA RECOMBINATION PROTEIN RMUC"/>
    <property type="match status" value="1"/>
</dbReference>
<evidence type="ECO:0000313" key="7">
    <source>
        <dbReference type="EMBL" id="THU01943.1"/>
    </source>
</evidence>
<comment type="function">
    <text evidence="1">Involved in DNA recombination.</text>
</comment>
<dbReference type="EMBL" id="STFG01000007">
    <property type="protein sequence ID" value="THU01943.1"/>
    <property type="molecule type" value="Genomic_DNA"/>
</dbReference>
<evidence type="ECO:0000256" key="3">
    <source>
        <dbReference type="ARBA" id="ARBA00023054"/>
    </source>
</evidence>
<reference evidence="7 8" key="1">
    <citation type="journal article" date="2015" name="Antonie Van Leeuwenhoek">
        <title>Lampropedia puyangensis sp. nov., isolated from symptomatic bark of Populus ? euramericana canker and emended description of Lampropedia hyalina (Ehrenberg 1832) Lee et al. 2004.</title>
        <authorList>
            <person name="Li Y."/>
            <person name="Wang T."/>
            <person name="Piao C.G."/>
            <person name="Wang L.F."/>
            <person name="Tian G.Z."/>
            <person name="Zhu T.H."/>
            <person name="Guo M.W."/>
        </authorList>
    </citation>
    <scope>NUCLEOTIDE SEQUENCE [LARGE SCALE GENOMIC DNA]</scope>
    <source>
        <strain evidence="7 8">2-bin</strain>
    </source>
</reference>
<keyword evidence="6" id="KW-1133">Transmembrane helix</keyword>
<dbReference type="Proteomes" id="UP000308917">
    <property type="component" value="Unassembled WGS sequence"/>
</dbReference>
<accession>A0A4S8F3I8</accession>
<dbReference type="OrthoDB" id="9765111at2"/>
<dbReference type="Pfam" id="PF02646">
    <property type="entry name" value="RmuC"/>
    <property type="match status" value="1"/>
</dbReference>
<name>A0A4S8F3I8_9BURK</name>
<dbReference type="InterPro" id="IPR003798">
    <property type="entry name" value="DNA_recombination_RmuC"/>
</dbReference>
<feature type="coiled-coil region" evidence="5">
    <location>
        <begin position="100"/>
        <end position="127"/>
    </location>
</feature>
<protein>
    <submittedName>
        <fullName evidence="7">DNA recombination protein RmuC</fullName>
    </submittedName>
</protein>
<sequence length="504" mass="57687">MAALSTLPLWLTITAILGAGLVLGCMLGYWWAKQQWRSLETLRQHDWQNQLEREQALWQSQVEHLRQEQRSQQQQALTWREALDTARDERAQWQERAQLAATLEQQLKQQRAATAQAQDALARLQSDHAALSAIHEEQGIQAKERLAFLEQAQHSLTHQFQAMAQTIMEEKSQRFMEQNQQGIGQLLEPLRHRLQDFQGRVEQFYDAEGKQRAALSQQVHDLMGLNKRLSDEAHNLTKALKGSSKTQGNWGEALLERILEQAGLRQGQDYDKQVSHTWDDGRRAQPDVVIHLPGQRHLVVDAKVSLTAYERWSTLEQEAPPANAANDAPYANQRRAALRQHIESVRTHIKQLSERSYQHIHGLQALDFVILFVPIEPALMLAIHEDERLNQDAWQRNVLLASPSTLLFVLRTVAHLWRQEAQTRNAQEIARKGAQLYDRLVAFVAELEKLGTQLNAAQQSYTQAMHRLAIQKGNVIREAEQLRDLGVQPSKSLPDTLIHTSSTR</sequence>
<evidence type="ECO:0000313" key="8">
    <source>
        <dbReference type="Proteomes" id="UP000308917"/>
    </source>
</evidence>
<evidence type="ECO:0000256" key="6">
    <source>
        <dbReference type="SAM" id="Phobius"/>
    </source>
</evidence>